<comment type="similarity">
    <text evidence="1 2">Belongs to the UPF0301 (AlgH) family.</text>
</comment>
<dbReference type="OrthoDB" id="9807486at2"/>
<dbReference type="Gene3D" id="3.40.1740.10">
    <property type="entry name" value="VC0467-like"/>
    <property type="match status" value="1"/>
</dbReference>
<sequence>MNDPESLTNQFLIAMPGLNDANFHHTVTYLCQHGKEGAMGIVINRPSGLRLNDILEQLEISDTPLPDAEQLIYVGGPVQTDRGFVLHTGGTEWDSTLQITPTISITTSRDILAAIARGEGPEKSLIALGYAGWGEGQLEQEMSANAWLNGPAPEQVLFDLPPEARWEAAAKALGVDLNLLSGEAGHA</sequence>
<accession>A0A0F7K0B1</accession>
<dbReference type="EMBL" id="CP011412">
    <property type="protein sequence ID" value="AKH20595.1"/>
    <property type="molecule type" value="Genomic_DNA"/>
</dbReference>
<proteinExistence type="inferred from homology"/>
<evidence type="ECO:0000256" key="2">
    <source>
        <dbReference type="HAMAP-Rule" id="MF_00758"/>
    </source>
</evidence>
<dbReference type="InterPro" id="IPR003774">
    <property type="entry name" value="AlgH-like"/>
</dbReference>
<keyword evidence="4" id="KW-1185">Reference proteome</keyword>
<gene>
    <name evidence="3" type="ORF">AAY24_09765</name>
</gene>
<name>A0A0F7K0B1_9GAMM</name>
<dbReference type="SUPFAM" id="SSF143456">
    <property type="entry name" value="VC0467-like"/>
    <property type="match status" value="1"/>
</dbReference>
<dbReference type="GO" id="GO:0005829">
    <property type="term" value="C:cytosol"/>
    <property type="evidence" value="ECO:0007669"/>
    <property type="project" value="TreeGrafter"/>
</dbReference>
<dbReference type="PANTHER" id="PTHR30327">
    <property type="entry name" value="UNCHARACTERIZED PROTEIN YQGE"/>
    <property type="match status" value="1"/>
</dbReference>
<dbReference type="NCBIfam" id="NF001266">
    <property type="entry name" value="PRK00228.1-1"/>
    <property type="match status" value="1"/>
</dbReference>
<dbReference type="PATRIC" id="fig|1543721.4.peg.2027"/>
<dbReference type="PANTHER" id="PTHR30327:SF1">
    <property type="entry name" value="UPF0301 PROTEIN YQGE"/>
    <property type="match status" value="1"/>
</dbReference>
<reference evidence="3 4" key="1">
    <citation type="journal article" date="2015" name="Genome Announc.">
        <title>Complete Genome Sequence of Sedimenticola thiotaurini Strain SIP-G1, a Polyphosphate- and Polyhydroxyalkanoate-Accumulating Sulfur-Oxidizing Gammaproteobacterium Isolated from Salt Marsh Sediments.</title>
        <authorList>
            <person name="Flood B.E."/>
            <person name="Jones D.S."/>
            <person name="Bailey J.V."/>
        </authorList>
    </citation>
    <scope>NUCLEOTIDE SEQUENCE [LARGE SCALE GENOMIC DNA]</scope>
    <source>
        <strain evidence="3 4">SIP-G1</strain>
    </source>
</reference>
<protein>
    <recommendedName>
        <fullName evidence="2">UPF0301 protein AAY24_09765</fullName>
    </recommendedName>
</protein>
<evidence type="ECO:0000313" key="4">
    <source>
        <dbReference type="Proteomes" id="UP000034410"/>
    </source>
</evidence>
<organism evidence="3 4">
    <name type="scientific">Sedimenticola thiotaurini</name>
    <dbReference type="NCBI Taxonomy" id="1543721"/>
    <lineage>
        <taxon>Bacteria</taxon>
        <taxon>Pseudomonadati</taxon>
        <taxon>Pseudomonadota</taxon>
        <taxon>Gammaproteobacteria</taxon>
        <taxon>Chromatiales</taxon>
        <taxon>Sedimenticolaceae</taxon>
        <taxon>Sedimenticola</taxon>
    </lineage>
</organism>
<evidence type="ECO:0000256" key="1">
    <source>
        <dbReference type="ARBA" id="ARBA00009600"/>
    </source>
</evidence>
<dbReference type="KEGG" id="seds:AAY24_09765"/>
<dbReference type="HAMAP" id="MF_00758">
    <property type="entry name" value="UPF0301"/>
    <property type="match status" value="1"/>
</dbReference>
<dbReference type="AlphaFoldDB" id="A0A0F7K0B1"/>
<dbReference type="Proteomes" id="UP000034410">
    <property type="component" value="Chromosome"/>
</dbReference>
<dbReference type="RefSeq" id="WP_046859528.1">
    <property type="nucleotide sequence ID" value="NZ_CP011412.1"/>
</dbReference>
<dbReference type="Pfam" id="PF02622">
    <property type="entry name" value="DUF179"/>
    <property type="match status" value="1"/>
</dbReference>
<evidence type="ECO:0000313" key="3">
    <source>
        <dbReference type="EMBL" id="AKH20595.1"/>
    </source>
</evidence>